<dbReference type="InterPro" id="IPR001387">
    <property type="entry name" value="Cro/C1-type_HTH"/>
</dbReference>
<evidence type="ECO:0000313" key="3">
    <source>
        <dbReference type="Proteomes" id="UP001189143"/>
    </source>
</evidence>
<dbReference type="Proteomes" id="UP001189143">
    <property type="component" value="Unassembled WGS sequence"/>
</dbReference>
<dbReference type="GO" id="GO:0003677">
    <property type="term" value="F:DNA binding"/>
    <property type="evidence" value="ECO:0007669"/>
    <property type="project" value="InterPro"/>
</dbReference>
<feature type="domain" description="HTH cro/C1-type" evidence="1">
    <location>
        <begin position="286"/>
        <end position="340"/>
    </location>
</feature>
<comment type="caution">
    <text evidence="2">The sequence shown here is derived from an EMBL/GenBank/DDBJ whole genome shotgun (WGS) entry which is preliminary data.</text>
</comment>
<sequence>MFSRYTSMFDIIENQLINEQVLNIPKILPNNLTLIKQNLNISNDDIAKSLGINPNFVGNVANENVNFSGMSVVKFIKNFNIPFNLLYSVNKEVEYSETYKKSYFYILRYKNDTNLEMHQILNDVLQSTDKDYTDIVFKFCKKIECDQLTYTKVERSENYSYYLDLYNEHVKKTDYDFSNYQYYAIAFELHKNLKVKKVINLQENFDLKLNDYLESKPFIELTDKIIKIPLDKLEKKGDYILLPERYKIVIGETITETDKIKEKYCKKKRKSIEITVLDQIVNLTKLKYIREFKNYTIEDMANKLCISPETYSALEKGYLLISSHLMWKIELEFGVLLSSVLNIDEYHKKYCIN</sequence>
<accession>A0AAD1YE76</accession>
<dbReference type="PROSITE" id="PS50943">
    <property type="entry name" value="HTH_CROC1"/>
    <property type="match status" value="1"/>
</dbReference>
<name>A0AAD1YE76_9CLOT</name>
<evidence type="ECO:0000259" key="1">
    <source>
        <dbReference type="PROSITE" id="PS50943"/>
    </source>
</evidence>
<evidence type="ECO:0000313" key="2">
    <source>
        <dbReference type="EMBL" id="CAI3551466.1"/>
    </source>
</evidence>
<reference evidence="2" key="1">
    <citation type="submission" date="2022-10" db="EMBL/GenBank/DDBJ databases">
        <authorList>
            <person name="Aires J."/>
            <person name="Mesa V."/>
        </authorList>
    </citation>
    <scope>NUCLEOTIDE SEQUENCE</scope>
    <source>
        <strain evidence="2">Clostridium neonatale JD116</strain>
    </source>
</reference>
<organism evidence="2 3">
    <name type="scientific">Clostridium neonatale</name>
    <dbReference type="NCBI Taxonomy" id="137838"/>
    <lineage>
        <taxon>Bacteria</taxon>
        <taxon>Bacillati</taxon>
        <taxon>Bacillota</taxon>
        <taxon>Clostridia</taxon>
        <taxon>Eubacteriales</taxon>
        <taxon>Clostridiaceae</taxon>
        <taxon>Clostridium</taxon>
    </lineage>
</organism>
<dbReference type="Gene3D" id="1.10.260.40">
    <property type="entry name" value="lambda repressor-like DNA-binding domains"/>
    <property type="match status" value="1"/>
</dbReference>
<dbReference type="InterPro" id="IPR010982">
    <property type="entry name" value="Lambda_DNA-bd_dom_sf"/>
</dbReference>
<dbReference type="Pfam" id="PF01381">
    <property type="entry name" value="HTH_3"/>
    <property type="match status" value="1"/>
</dbReference>
<dbReference type="EMBL" id="CAMTCP010000099">
    <property type="protein sequence ID" value="CAI3551466.1"/>
    <property type="molecule type" value="Genomic_DNA"/>
</dbReference>
<gene>
    <name evidence="2" type="ORF">CNEO2_180057</name>
</gene>
<dbReference type="SMART" id="SM00530">
    <property type="entry name" value="HTH_XRE"/>
    <property type="match status" value="2"/>
</dbReference>
<proteinExistence type="predicted"/>
<dbReference type="CDD" id="cd00093">
    <property type="entry name" value="HTH_XRE"/>
    <property type="match status" value="1"/>
</dbReference>
<protein>
    <submittedName>
        <fullName evidence="2">Helix-turn-helix domain-containing protein</fullName>
    </submittedName>
</protein>
<dbReference type="AlphaFoldDB" id="A0AAD1YE76"/>
<dbReference type="SUPFAM" id="SSF47413">
    <property type="entry name" value="lambda repressor-like DNA-binding domains"/>
    <property type="match status" value="2"/>
</dbReference>